<evidence type="ECO:0000259" key="8">
    <source>
        <dbReference type="SMART" id="SM01332"/>
    </source>
</evidence>
<dbReference type="InterPro" id="IPR013763">
    <property type="entry name" value="Cyclin-like_dom"/>
</dbReference>
<dbReference type="SMART" id="SM00385">
    <property type="entry name" value="CYCLIN"/>
    <property type="match status" value="2"/>
</dbReference>
<dbReference type="GO" id="GO:0016538">
    <property type="term" value="F:cyclin-dependent protein serine/threonine kinase regulator activity"/>
    <property type="evidence" value="ECO:0000318"/>
    <property type="project" value="GO_Central"/>
</dbReference>
<dbReference type="AlphaFoldDB" id="A0A1U8GEH4"/>
<dbReference type="OrthoDB" id="5590282at2759"/>
<dbReference type="InterPro" id="IPR006671">
    <property type="entry name" value="Cyclin_N"/>
</dbReference>
<dbReference type="SMR" id="A0A1U8GEH4"/>
<reference evidence="9 10" key="1">
    <citation type="journal article" date="2014" name="Nat. Genet.">
        <title>Genome sequence of the hot pepper provides insights into the evolution of pungency in Capsicum species.</title>
        <authorList>
            <person name="Kim S."/>
            <person name="Park M."/>
            <person name="Yeom S.I."/>
            <person name="Kim Y.M."/>
            <person name="Lee J.M."/>
            <person name="Lee H.A."/>
            <person name="Seo E."/>
            <person name="Choi J."/>
            <person name="Cheong K."/>
            <person name="Kim K.T."/>
            <person name="Jung K."/>
            <person name="Lee G.W."/>
            <person name="Oh S.K."/>
            <person name="Bae C."/>
            <person name="Kim S.B."/>
            <person name="Lee H.Y."/>
            <person name="Kim S.Y."/>
            <person name="Kim M.S."/>
            <person name="Kang B.C."/>
            <person name="Jo Y.D."/>
            <person name="Yang H.B."/>
            <person name="Jeong H.J."/>
            <person name="Kang W.H."/>
            <person name="Kwon J.K."/>
            <person name="Shin C."/>
            <person name="Lim J.Y."/>
            <person name="Park J.H."/>
            <person name="Huh J.H."/>
            <person name="Kim J.S."/>
            <person name="Kim B.D."/>
            <person name="Cohen O."/>
            <person name="Paran I."/>
            <person name="Suh M.C."/>
            <person name="Lee S.B."/>
            <person name="Kim Y.K."/>
            <person name="Shin Y."/>
            <person name="Noh S.J."/>
            <person name="Park J."/>
            <person name="Seo Y.S."/>
            <person name="Kwon S.Y."/>
            <person name="Kim H.A."/>
            <person name="Park J.M."/>
            <person name="Kim H.J."/>
            <person name="Choi S.B."/>
            <person name="Bosland P.W."/>
            <person name="Reeves G."/>
            <person name="Jo S.H."/>
            <person name="Lee B.W."/>
            <person name="Cho H.T."/>
            <person name="Choi H.S."/>
            <person name="Lee M.S."/>
            <person name="Yu Y."/>
            <person name="Do Choi Y."/>
            <person name="Park B.S."/>
            <person name="van Deynze A."/>
            <person name="Ashrafi H."/>
            <person name="Hill T."/>
            <person name="Kim W.T."/>
            <person name="Pai H.S."/>
            <person name="Ahn H.K."/>
            <person name="Yeam I."/>
            <person name="Giovannoni J.J."/>
            <person name="Rose J.K."/>
            <person name="Sorensen I."/>
            <person name="Lee S.J."/>
            <person name="Kim R.W."/>
            <person name="Choi I.Y."/>
            <person name="Choi B.S."/>
            <person name="Lim J.S."/>
            <person name="Lee Y.H."/>
            <person name="Choi D."/>
        </authorList>
    </citation>
    <scope>NUCLEOTIDE SEQUENCE [LARGE SCALE GENOMIC DNA]</scope>
    <source>
        <strain evidence="10">cv. CM334</strain>
    </source>
</reference>
<dbReference type="InterPro" id="IPR046965">
    <property type="entry name" value="Cyclin_A/B-like"/>
</dbReference>
<dbReference type="KEGG" id="cann:107867803"/>
<name>A0A1U8GEH4_CAPAN</name>
<dbReference type="PIRSF" id="PIRSF001771">
    <property type="entry name" value="Cyclin_A_B_D_E"/>
    <property type="match status" value="1"/>
</dbReference>
<dbReference type="CDD" id="cd20562">
    <property type="entry name" value="CYCLIN_AtCycA_like_rpt1"/>
    <property type="match status" value="1"/>
</dbReference>
<dbReference type="Pfam" id="PF00134">
    <property type="entry name" value="Cyclin_N"/>
    <property type="match status" value="1"/>
</dbReference>
<dbReference type="InterPro" id="IPR004367">
    <property type="entry name" value="Cyclin_C-dom"/>
</dbReference>
<dbReference type="Pfam" id="PF02984">
    <property type="entry name" value="Cyclin_C"/>
    <property type="match status" value="1"/>
</dbReference>
<dbReference type="OMA" id="MDETMSS"/>
<dbReference type="PROSITE" id="PS00292">
    <property type="entry name" value="CYCLINS"/>
    <property type="match status" value="1"/>
</dbReference>
<dbReference type="CDD" id="cd20506">
    <property type="entry name" value="CYCLIN_AtCycA-like_rpt2"/>
    <property type="match status" value="1"/>
</dbReference>
<comment type="caution">
    <text evidence="9">The sequence shown here is derived from an EMBL/GenBank/DDBJ whole genome shotgun (WGS) entry which is preliminary data.</text>
</comment>
<dbReference type="GO" id="GO:0005634">
    <property type="term" value="C:nucleus"/>
    <property type="evidence" value="ECO:0000318"/>
    <property type="project" value="GO_Central"/>
</dbReference>
<accession>A0A1U8GEH4</accession>
<dbReference type="PANTHER" id="PTHR10177">
    <property type="entry name" value="CYCLINS"/>
    <property type="match status" value="1"/>
</dbReference>
<dbReference type="EMBL" id="AYRZ02000004">
    <property type="protein sequence ID" value="PHT83752.1"/>
    <property type="molecule type" value="Genomic_DNA"/>
</dbReference>
<comment type="similarity">
    <text evidence="1">Belongs to the cyclin family. Cyclin AB subfamily.</text>
</comment>
<evidence type="ECO:0000256" key="5">
    <source>
        <dbReference type="RuleBase" id="RU000383"/>
    </source>
</evidence>
<evidence type="ECO:0000259" key="7">
    <source>
        <dbReference type="SMART" id="SM00385"/>
    </source>
</evidence>
<dbReference type="InterPro" id="IPR039361">
    <property type="entry name" value="Cyclin"/>
</dbReference>
<dbReference type="InterPro" id="IPR048258">
    <property type="entry name" value="Cyclins_cyclin-box"/>
</dbReference>
<evidence type="ECO:0000256" key="1">
    <source>
        <dbReference type="ARBA" id="ARBA00006955"/>
    </source>
</evidence>
<reference evidence="9 10" key="2">
    <citation type="journal article" date="2017" name="Genome Biol.">
        <title>New reference genome sequences of hot pepper reveal the massive evolution of plant disease-resistance genes by retroduplication.</title>
        <authorList>
            <person name="Kim S."/>
            <person name="Park J."/>
            <person name="Yeom S.I."/>
            <person name="Kim Y.M."/>
            <person name="Seo E."/>
            <person name="Kim K.T."/>
            <person name="Kim M.S."/>
            <person name="Lee J.M."/>
            <person name="Cheong K."/>
            <person name="Shin H.S."/>
            <person name="Kim S.B."/>
            <person name="Han K."/>
            <person name="Lee J."/>
            <person name="Park M."/>
            <person name="Lee H.A."/>
            <person name="Lee H.Y."/>
            <person name="Lee Y."/>
            <person name="Oh S."/>
            <person name="Lee J.H."/>
            <person name="Choi E."/>
            <person name="Choi E."/>
            <person name="Lee S.E."/>
            <person name="Jeon J."/>
            <person name="Kim H."/>
            <person name="Choi G."/>
            <person name="Song H."/>
            <person name="Lee J."/>
            <person name="Lee S.C."/>
            <person name="Kwon J.K."/>
            <person name="Lee H.Y."/>
            <person name="Koo N."/>
            <person name="Hong Y."/>
            <person name="Kim R.W."/>
            <person name="Kang W.H."/>
            <person name="Huh J.H."/>
            <person name="Kang B.C."/>
            <person name="Yang T.J."/>
            <person name="Lee Y.H."/>
            <person name="Bennetzen J.L."/>
            <person name="Choi D."/>
        </authorList>
    </citation>
    <scope>NUCLEOTIDE SEQUENCE [LARGE SCALE GENOMIC DNA]</scope>
    <source>
        <strain evidence="10">cv. CM334</strain>
    </source>
</reference>
<feature type="domain" description="Cyclin-like" evidence="7">
    <location>
        <begin position="364"/>
        <end position="452"/>
    </location>
</feature>
<evidence type="ECO:0000256" key="2">
    <source>
        <dbReference type="ARBA" id="ARBA00022618"/>
    </source>
</evidence>
<feature type="domain" description="Cyclin-like" evidence="7">
    <location>
        <begin position="267"/>
        <end position="351"/>
    </location>
</feature>
<dbReference type="SUPFAM" id="SSF47954">
    <property type="entry name" value="Cyclin-like"/>
    <property type="match status" value="2"/>
</dbReference>
<gene>
    <name evidence="9" type="ORF">T459_12195</name>
</gene>
<keyword evidence="3 5" id="KW-0195">Cyclin</keyword>
<dbReference type="Gene3D" id="1.10.472.10">
    <property type="entry name" value="Cyclin-like"/>
    <property type="match status" value="2"/>
</dbReference>
<keyword evidence="10" id="KW-1185">Reference proteome</keyword>
<dbReference type="Gramene" id="PHT83752">
    <property type="protein sequence ID" value="PHT83752"/>
    <property type="gene ID" value="T459_12195"/>
</dbReference>
<dbReference type="FunFam" id="1.10.472.10:FF:000167">
    <property type="entry name" value="Mitotic cyclin 6"/>
    <property type="match status" value="1"/>
</dbReference>
<keyword evidence="2" id="KW-0132">Cell division</keyword>
<evidence type="ECO:0000256" key="3">
    <source>
        <dbReference type="ARBA" id="ARBA00023127"/>
    </source>
</evidence>
<evidence type="ECO:0000313" key="10">
    <source>
        <dbReference type="Proteomes" id="UP000222542"/>
    </source>
</evidence>
<dbReference type="GO" id="GO:0005737">
    <property type="term" value="C:cytoplasm"/>
    <property type="evidence" value="ECO:0000318"/>
    <property type="project" value="GO_Central"/>
</dbReference>
<evidence type="ECO:0000256" key="4">
    <source>
        <dbReference type="ARBA" id="ARBA00023306"/>
    </source>
</evidence>
<dbReference type="FunFam" id="1.10.472.10:FF:000013">
    <property type="entry name" value="Cyclin A1"/>
    <property type="match status" value="1"/>
</dbReference>
<feature type="region of interest" description="Disordered" evidence="6">
    <location>
        <begin position="138"/>
        <end position="159"/>
    </location>
</feature>
<dbReference type="SMART" id="SM01332">
    <property type="entry name" value="Cyclin_C"/>
    <property type="match status" value="1"/>
</dbReference>
<sequence length="496" mass="54974">MTTMNQNRRSSVSSAVAKRQAMAANSSSSLLENNHAAKLMAKKRPALSNISNHTTASARNSLSHSSKLAPCTSKIVSVKKNISTSNSNAVSSGTAVLPASSSVRPSSKTVVSIQRSDAVAPKITTIPLPATCSMDISPSHSDGSSVSMDESMSTSDTVRSPEVEYIDDHETAAVDSIEKKACSMLYISEHVKASADICKGDVLVDLESGDKIVNIDNNLVDPQLCATMACDIYKHLRASEAKKRPSTDFMERVQKDINPSMRAILIDWLVEVAEEYRLVPDTLHLTINYIDRYLSGNLMDRQRLQLLGVASMMIASKYEEICAPQVEEFCYITDNTYFKEEVLQMESAVLNYLKFEMTAPTAKCFLRRFVRAAQGLNEVLSLQLEHLASYIAELSLLEYNMLCYAPSLIAASAIFLAKYILLPSMKPWNSTLRHYTQYQPSDLRDCVMALHNLCCNNNNSSLSAVREKYSQHKYKFVAKKYCPPTVPVEFFQNISS</sequence>
<feature type="domain" description="Cyclin C-terminal" evidence="8">
    <location>
        <begin position="360"/>
        <end position="483"/>
    </location>
</feature>
<organism evidence="9 10">
    <name type="scientific">Capsicum annuum</name>
    <name type="common">Capsicum pepper</name>
    <dbReference type="NCBI Taxonomy" id="4072"/>
    <lineage>
        <taxon>Eukaryota</taxon>
        <taxon>Viridiplantae</taxon>
        <taxon>Streptophyta</taxon>
        <taxon>Embryophyta</taxon>
        <taxon>Tracheophyta</taxon>
        <taxon>Spermatophyta</taxon>
        <taxon>Magnoliopsida</taxon>
        <taxon>eudicotyledons</taxon>
        <taxon>Gunneridae</taxon>
        <taxon>Pentapetalae</taxon>
        <taxon>asterids</taxon>
        <taxon>lamiids</taxon>
        <taxon>Solanales</taxon>
        <taxon>Solanaceae</taxon>
        <taxon>Solanoideae</taxon>
        <taxon>Capsiceae</taxon>
        <taxon>Capsicum</taxon>
    </lineage>
</organism>
<dbReference type="Proteomes" id="UP000222542">
    <property type="component" value="Unassembled WGS sequence"/>
</dbReference>
<dbReference type="GO" id="GO:0000082">
    <property type="term" value="P:G1/S transition of mitotic cell cycle"/>
    <property type="evidence" value="ECO:0000318"/>
    <property type="project" value="GO_Central"/>
</dbReference>
<proteinExistence type="inferred from homology"/>
<evidence type="ECO:0000313" key="9">
    <source>
        <dbReference type="EMBL" id="PHT83752.1"/>
    </source>
</evidence>
<dbReference type="STRING" id="4072.A0A1U8GEH4"/>
<dbReference type="GO" id="GO:0000307">
    <property type="term" value="C:cyclin-dependent protein kinase holoenzyme complex"/>
    <property type="evidence" value="ECO:0000318"/>
    <property type="project" value="GO_Central"/>
</dbReference>
<evidence type="ECO:0000256" key="6">
    <source>
        <dbReference type="SAM" id="MobiDB-lite"/>
    </source>
</evidence>
<feature type="compositionally biased region" description="Low complexity" evidence="6">
    <location>
        <begin position="138"/>
        <end position="156"/>
    </location>
</feature>
<keyword evidence="4" id="KW-0131">Cell cycle</keyword>
<protein>
    <submittedName>
        <fullName evidence="9">Cyclin-A1-1</fullName>
    </submittedName>
</protein>
<dbReference type="GO" id="GO:0051301">
    <property type="term" value="P:cell division"/>
    <property type="evidence" value="ECO:0007669"/>
    <property type="project" value="UniProtKB-KW"/>
</dbReference>
<dbReference type="InterPro" id="IPR036915">
    <property type="entry name" value="Cyclin-like_sf"/>
</dbReference>